<dbReference type="GO" id="GO:0016887">
    <property type="term" value="F:ATP hydrolysis activity"/>
    <property type="evidence" value="ECO:0007669"/>
    <property type="project" value="InterPro"/>
</dbReference>
<evidence type="ECO:0000256" key="1">
    <source>
        <dbReference type="SAM" id="MobiDB-lite"/>
    </source>
</evidence>
<comment type="caution">
    <text evidence="3">The sequence shown here is derived from an EMBL/GenBank/DDBJ whole genome shotgun (WGS) entry which is preliminary data.</text>
</comment>
<dbReference type="InterPro" id="IPR027417">
    <property type="entry name" value="P-loop_NTPase"/>
</dbReference>
<dbReference type="STRING" id="155417.A0A4Q4THI2"/>
<dbReference type="InterPro" id="IPR003959">
    <property type="entry name" value="ATPase_AAA_core"/>
</dbReference>
<accession>A0A4Q4THI2</accession>
<dbReference type="GO" id="GO:0005524">
    <property type="term" value="F:ATP binding"/>
    <property type="evidence" value="ECO:0007669"/>
    <property type="project" value="InterPro"/>
</dbReference>
<sequence>MPQDMAKVADGALIRLQQLNSSHELDISETHHFGDLGPLGAYLEHLQKTVTSLEQQVKNFQRINQHDPTPAATAENEPITMPNEEERTSLENSVEGFGPQQPKPSPTLRPDAEGTKTMESIETATSSNGEKVKDDESLSLTVYREIKISERYNREHFPDTGDRESFERRFGFADRREPITCRRVFSKTRAHLKTVMKINSTILIDALKETLSPSRDRYYSKLHSYKANIHKPYVIFFQNRQRLQNAAEAYQQAGKTQQAALLKLLLDFLKEHMPDTWETLDRIETGKCTHIQFSNAWLLYSPGMTVYTKHSGRLMAYKVAEVETRLIPRVTPITINAYNLNFGKNGSCLVPVAQRLRISPFSGERSISHLEVVPESHLDDRNSISASLRSRGRIFWEFHGEPAYRQYRGTAWLTTLSSDYTKVMVDYVTSSRHGHGDSYSDDDSDNEGDCSCPSCGRKYAGLASYPEAAEKNVGQDVDLEELLIFCPSVVWAFSLKHKSWERAEVENLSPVQSQNDPFKKLVLDPDHKTVVESMVETQVSNTVSDIIKEKGRGLVVLLHGGPGTGKTLTAGTDPNELEKNLERVFRNAVNWKAVLLLDEADVFLQERDLQNLERNALVSVFLRHIEYYDGILFLTTNRPGQIDEAFQSRIHITLGLPDLDFGRQKQVWHIFINQLQFPGEEKEARKQKKLELLRFVQNELEPKLNVTQHKMNGRQIRNCLRAASAIANKHGRTVEKKDILSVIDLGTQFRDYMAKLNRMNQEEKARALGLRYPGAN</sequence>
<organism evidence="3 4">
    <name type="scientific">Monosporascus ibericus</name>
    <dbReference type="NCBI Taxonomy" id="155417"/>
    <lineage>
        <taxon>Eukaryota</taxon>
        <taxon>Fungi</taxon>
        <taxon>Dikarya</taxon>
        <taxon>Ascomycota</taxon>
        <taxon>Pezizomycotina</taxon>
        <taxon>Sordariomycetes</taxon>
        <taxon>Xylariomycetidae</taxon>
        <taxon>Xylariales</taxon>
        <taxon>Xylariales incertae sedis</taxon>
        <taxon>Monosporascus</taxon>
    </lineage>
</organism>
<dbReference type="AlphaFoldDB" id="A0A4Q4THI2"/>
<dbReference type="SUPFAM" id="SSF52540">
    <property type="entry name" value="P-loop containing nucleoside triphosphate hydrolases"/>
    <property type="match status" value="1"/>
</dbReference>
<dbReference type="Pfam" id="PF22942">
    <property type="entry name" value="DUF7025"/>
    <property type="match status" value="1"/>
</dbReference>
<dbReference type="PANTHER" id="PTHR46411">
    <property type="entry name" value="FAMILY ATPASE, PUTATIVE-RELATED"/>
    <property type="match status" value="1"/>
</dbReference>
<dbReference type="Proteomes" id="UP000293360">
    <property type="component" value="Unassembled WGS sequence"/>
</dbReference>
<feature type="region of interest" description="Disordered" evidence="1">
    <location>
        <begin position="85"/>
        <end position="115"/>
    </location>
</feature>
<feature type="domain" description="AAA+ ATPase" evidence="2">
    <location>
        <begin position="552"/>
        <end position="656"/>
    </location>
</feature>
<dbReference type="Pfam" id="PF00004">
    <property type="entry name" value="AAA"/>
    <property type="match status" value="1"/>
</dbReference>
<dbReference type="PANTHER" id="PTHR46411:SF2">
    <property type="entry name" value="AAA+ ATPASE DOMAIN-CONTAINING PROTEIN"/>
    <property type="match status" value="1"/>
</dbReference>
<dbReference type="InterPro" id="IPR056599">
    <property type="entry name" value="AAA_lid_fung"/>
</dbReference>
<dbReference type="Pfam" id="PF23232">
    <property type="entry name" value="AAA_lid_13"/>
    <property type="match status" value="1"/>
</dbReference>
<evidence type="ECO:0000313" key="4">
    <source>
        <dbReference type="Proteomes" id="UP000293360"/>
    </source>
</evidence>
<proteinExistence type="predicted"/>
<reference evidence="3 4" key="1">
    <citation type="submission" date="2018-06" db="EMBL/GenBank/DDBJ databases">
        <title>Complete Genomes of Monosporascus.</title>
        <authorList>
            <person name="Robinson A.J."/>
            <person name="Natvig D.O."/>
        </authorList>
    </citation>
    <scope>NUCLEOTIDE SEQUENCE [LARGE SCALE GENOMIC DNA]</scope>
    <source>
        <strain evidence="3 4">CBS 110550</strain>
    </source>
</reference>
<gene>
    <name evidence="3" type="ORF">DL764_003879</name>
</gene>
<keyword evidence="4" id="KW-1185">Reference proteome</keyword>
<dbReference type="SMART" id="SM00382">
    <property type="entry name" value="AAA"/>
    <property type="match status" value="1"/>
</dbReference>
<evidence type="ECO:0000259" key="2">
    <source>
        <dbReference type="SMART" id="SM00382"/>
    </source>
</evidence>
<dbReference type="InterPro" id="IPR003593">
    <property type="entry name" value="AAA+_ATPase"/>
</dbReference>
<dbReference type="EMBL" id="QJNU01000172">
    <property type="protein sequence ID" value="RYP05334.1"/>
    <property type="molecule type" value="Genomic_DNA"/>
</dbReference>
<dbReference type="OrthoDB" id="10042665at2759"/>
<evidence type="ECO:0000313" key="3">
    <source>
        <dbReference type="EMBL" id="RYP05334.1"/>
    </source>
</evidence>
<protein>
    <recommendedName>
        <fullName evidence="2">AAA+ ATPase domain-containing protein</fullName>
    </recommendedName>
</protein>
<dbReference type="InterPro" id="IPR054289">
    <property type="entry name" value="DUF7025"/>
</dbReference>
<dbReference type="Gene3D" id="3.40.50.300">
    <property type="entry name" value="P-loop containing nucleotide triphosphate hydrolases"/>
    <property type="match status" value="1"/>
</dbReference>
<name>A0A4Q4THI2_9PEZI</name>